<dbReference type="eggNOG" id="KOG1209">
    <property type="taxonomic scope" value="Eukaryota"/>
</dbReference>
<dbReference type="InParanoid" id="B8LW09"/>
<dbReference type="RefSeq" id="XP_002341762.1">
    <property type="nucleotide sequence ID" value="XM_002341721.1"/>
</dbReference>
<evidence type="ECO:0000313" key="5">
    <source>
        <dbReference type="Proteomes" id="UP000001745"/>
    </source>
</evidence>
<evidence type="ECO:0000256" key="1">
    <source>
        <dbReference type="ARBA" id="ARBA00006484"/>
    </source>
</evidence>
<dbReference type="InterPro" id="IPR036291">
    <property type="entry name" value="NAD(P)-bd_dom_sf"/>
</dbReference>
<keyword evidence="5" id="KW-1185">Reference proteome</keyword>
<protein>
    <submittedName>
        <fullName evidence="4">Estradiol 17 beta-dehydrogenase, putative</fullName>
    </submittedName>
</protein>
<sequence length="268" mass="29193">MASDKRKVLITGCSDGGLGSALAIAFHEAGFHVIATARNVSKMKQLEALGIETLTLDVLSDSSIAGCVRGGYFMPMADLSIAEARKCFDLNVWSYIAVSQAFLPLLLKSKGVIVNQTSLASVITFPFQGAYNAAKAAMAAFSDTMRRELEPFGVTVVDLKTGVVTSNFFQNQKEAVPTSLPEGSIYEPAKEEVEHVLRGKLVEGKGMPSDKWAKQVVQELMKPKPSSLIWRGTYSFMIRILSSLPHSWTNGFINKAGGLDVVEKWIRK</sequence>
<dbReference type="PROSITE" id="PS00061">
    <property type="entry name" value="ADH_SHORT"/>
    <property type="match status" value="1"/>
</dbReference>
<dbReference type="PRINTS" id="PR00081">
    <property type="entry name" value="GDHRDH"/>
</dbReference>
<accession>B8LW09</accession>
<dbReference type="OrthoDB" id="4217961at2759"/>
<dbReference type="InterPro" id="IPR002347">
    <property type="entry name" value="SDR_fam"/>
</dbReference>
<dbReference type="STRING" id="441959.B8LW09"/>
<dbReference type="GO" id="GO:0016491">
    <property type="term" value="F:oxidoreductase activity"/>
    <property type="evidence" value="ECO:0007669"/>
    <property type="project" value="UniProtKB-KW"/>
</dbReference>
<dbReference type="Proteomes" id="UP000001745">
    <property type="component" value="Unassembled WGS sequence"/>
</dbReference>
<dbReference type="PhylomeDB" id="B8LW09"/>
<evidence type="ECO:0000256" key="2">
    <source>
        <dbReference type="ARBA" id="ARBA00022857"/>
    </source>
</evidence>
<dbReference type="GO" id="GO:0005783">
    <property type="term" value="C:endoplasmic reticulum"/>
    <property type="evidence" value="ECO:0007669"/>
    <property type="project" value="TreeGrafter"/>
</dbReference>
<dbReference type="GeneID" id="8102003"/>
<evidence type="ECO:0000256" key="3">
    <source>
        <dbReference type="ARBA" id="ARBA00023002"/>
    </source>
</evidence>
<evidence type="ECO:0000313" key="4">
    <source>
        <dbReference type="EMBL" id="EED24375.1"/>
    </source>
</evidence>
<reference evidence="5" key="1">
    <citation type="journal article" date="2015" name="Genome Announc.">
        <title>Genome sequence of the AIDS-associated pathogen Penicillium marneffei (ATCC18224) and its near taxonomic relative Talaromyces stipitatus (ATCC10500).</title>
        <authorList>
            <person name="Nierman W.C."/>
            <person name="Fedorova-Abrams N.D."/>
            <person name="Andrianopoulos A."/>
        </authorList>
    </citation>
    <scope>NUCLEOTIDE SEQUENCE [LARGE SCALE GENOMIC DNA]</scope>
    <source>
        <strain evidence="5">ATCC 10500 / CBS 375.48 / QM 6759 / NRRL 1006</strain>
    </source>
</reference>
<dbReference type="EMBL" id="EQ962652">
    <property type="protein sequence ID" value="EED24375.1"/>
    <property type="molecule type" value="Genomic_DNA"/>
</dbReference>
<dbReference type="Pfam" id="PF00106">
    <property type="entry name" value="adh_short"/>
    <property type="match status" value="1"/>
</dbReference>
<comment type="similarity">
    <text evidence="1">Belongs to the short-chain dehydrogenases/reductases (SDR) family.</text>
</comment>
<dbReference type="SUPFAM" id="SSF51735">
    <property type="entry name" value="NAD(P)-binding Rossmann-fold domains"/>
    <property type="match status" value="1"/>
</dbReference>
<proteinExistence type="inferred from homology"/>
<dbReference type="PANTHER" id="PTHR44169">
    <property type="entry name" value="NADPH-DEPENDENT 1-ACYLDIHYDROXYACETONE PHOSPHATE REDUCTASE"/>
    <property type="match status" value="1"/>
</dbReference>
<dbReference type="PANTHER" id="PTHR44169:SF3">
    <property type="entry name" value="SHORT-CHAIN DEHYDROGENASE SRDE"/>
    <property type="match status" value="1"/>
</dbReference>
<dbReference type="InterPro" id="IPR020904">
    <property type="entry name" value="Sc_DH/Rdtase_CS"/>
</dbReference>
<name>B8LW09_TALSN</name>
<dbReference type="Gene3D" id="3.40.50.720">
    <property type="entry name" value="NAD(P)-binding Rossmann-like Domain"/>
    <property type="match status" value="1"/>
</dbReference>
<gene>
    <name evidence="4" type="ORF">TSTA_077380</name>
</gene>
<dbReference type="VEuPathDB" id="FungiDB:TSTA_077380"/>
<keyword evidence="3" id="KW-0560">Oxidoreductase</keyword>
<keyword evidence="2" id="KW-0521">NADP</keyword>
<dbReference type="OMA" id="THMRIEL"/>
<organism evidence="4 5">
    <name type="scientific">Talaromyces stipitatus (strain ATCC 10500 / CBS 375.48 / QM 6759 / NRRL 1006)</name>
    <name type="common">Penicillium stipitatum</name>
    <dbReference type="NCBI Taxonomy" id="441959"/>
    <lineage>
        <taxon>Eukaryota</taxon>
        <taxon>Fungi</taxon>
        <taxon>Dikarya</taxon>
        <taxon>Ascomycota</taxon>
        <taxon>Pezizomycotina</taxon>
        <taxon>Eurotiomycetes</taxon>
        <taxon>Eurotiomycetidae</taxon>
        <taxon>Eurotiales</taxon>
        <taxon>Trichocomaceae</taxon>
        <taxon>Talaromyces</taxon>
        <taxon>Talaromyces sect. Talaromyces</taxon>
    </lineage>
</organism>
<dbReference type="AlphaFoldDB" id="B8LW09"/>
<dbReference type="HOGENOM" id="CLU_010194_2_9_1"/>